<dbReference type="Ensembl" id="ENSACAT00000005771.4">
    <property type="protein sequence ID" value="ENSACAP00000005648.3"/>
    <property type="gene ID" value="ENSACAG00000005784.4"/>
</dbReference>
<feature type="compositionally biased region" description="Low complexity" evidence="7">
    <location>
        <begin position="544"/>
        <end position="553"/>
    </location>
</feature>
<feature type="compositionally biased region" description="Basic and acidic residues" evidence="7">
    <location>
        <begin position="106"/>
        <end position="117"/>
    </location>
</feature>
<dbReference type="Pfam" id="PF15279">
    <property type="entry name" value="SOBP"/>
    <property type="match status" value="1"/>
</dbReference>
<keyword evidence="2" id="KW-0677">Repeat</keyword>
<dbReference type="GO" id="GO:0005634">
    <property type="term" value="C:nucleus"/>
    <property type="evidence" value="ECO:0000318"/>
    <property type="project" value="GO_Central"/>
</dbReference>
<proteinExistence type="inferred from homology"/>
<keyword evidence="3" id="KW-0863">Zinc-finger</keyword>
<feature type="region of interest" description="Disordered" evidence="7">
    <location>
        <begin position="845"/>
        <end position="909"/>
    </location>
</feature>
<protein>
    <submittedName>
        <fullName evidence="8">Sine oculis binding protein homolog</fullName>
    </submittedName>
</protein>
<evidence type="ECO:0000256" key="2">
    <source>
        <dbReference type="ARBA" id="ARBA00022737"/>
    </source>
</evidence>
<feature type="compositionally biased region" description="Low complexity" evidence="7">
    <location>
        <begin position="693"/>
        <end position="703"/>
    </location>
</feature>
<dbReference type="GO" id="GO:0007605">
    <property type="term" value="P:sensory perception of sound"/>
    <property type="evidence" value="ECO:0007669"/>
    <property type="project" value="Ensembl"/>
</dbReference>
<sequence length="975" mass="106124">MADWPGGSAVTPRLPSSLRGPLPADPRPPPLKPPLSRLPSPLTPTRSPASPPPPNNTSSHFISTKVEREREREIHIHTHTGARSRGDIPRSQPHARAHTRTQNMAEMEKEGRPPENKRSRKPAHPVKREINEEMKNFAENTMNELLGWYGYDKVELKDGEDIEFRNYPTDGESRQHISVLKENSLPKPKLPEDSVISPYNIHPNYPGLTTGNGLSDSPAGSKEHGNVPIIVPLIPPPFIKPPAEDDVSNVQIMCAWCQKVGIKRYSLSMGSEVKCFCSEKCFAACRRAYFKRNKARDEDGHAENFPQQHYAKETPRLAFKNNCELLVCDWCKHIRHTKEYLDFGDGERRLQFCSAKCLNQYKMDIFYKETQANLPAGLCSTLHPPVENKAEGTGVQLLTPDSWNISLADARRKAPSPASAAGQIQVPGLSTSNTASPPDTANCSVTKIPTPVPKPMSISDNPNIPPVSIQPPGSIVPPMGVPPRSPPMVMTNRGPVPLPIFMEQQILQQIRPPFIRGPPHHASNPNSPLSNPMIPGIGPPPGGPRNMGPNSSPMHRPMLSPHIHPPTTPTMPGNPPGLLPPPPPGVPLPSLPFPPVSMMPNGPMPMPQMMNFGLPSLAPLVPPPTLLVPYPVIVPLPVPIPIPIPIPHLNDSKPPNGFSSNGESFIPSTSSDATGTKPTNNSVSPRDSKQGPSKSSDSTPSCSGQSLNQTQAHQEHSKNEVVDLTVRPSSPVNKKCAFPTVLQGPQDGVIDLTVGHRSRLHNVIHRALHAHVKVEHEANSVVNLTFGSSEKRNCNDCRNNCSPTETKTLPCSDPVHCGSVTLASGTPESSASAVCNVIVNGTKGPEVSKNSEQPQEQKKSQPLEELPVSELESVKENNCTPNCRREGDSNKKIGEEPLFVGDKQDPNLNNPADEDHAYALRMLPKAGCVIQPVPKPAEKTAIAPCIISTPILNTGPEDLEPPLKRRCLRIRNQNK</sequence>
<feature type="compositionally biased region" description="Polar residues" evidence="7">
    <location>
        <begin position="428"/>
        <end position="440"/>
    </location>
</feature>
<feature type="region of interest" description="Disordered" evidence="7">
    <location>
        <begin position="653"/>
        <end position="728"/>
    </location>
</feature>
<reference evidence="8" key="3">
    <citation type="submission" date="2025-09" db="UniProtKB">
        <authorList>
            <consortium name="Ensembl"/>
        </authorList>
    </citation>
    <scope>IDENTIFICATION</scope>
</reference>
<feature type="compositionally biased region" description="Low complexity" evidence="7">
    <location>
        <begin position="12"/>
        <end position="22"/>
    </location>
</feature>
<dbReference type="PANTHER" id="PTHR23186:SF2">
    <property type="entry name" value="SINE OCULIS-BINDING PROTEIN HOMOLOG"/>
    <property type="match status" value="1"/>
</dbReference>
<dbReference type="FunCoup" id="G1KEM4">
    <property type="interactions" value="72"/>
</dbReference>
<evidence type="ECO:0000256" key="6">
    <source>
        <dbReference type="ARBA" id="ARBA00038096"/>
    </source>
</evidence>
<evidence type="ECO:0000313" key="9">
    <source>
        <dbReference type="Proteomes" id="UP000001646"/>
    </source>
</evidence>
<evidence type="ECO:0000256" key="4">
    <source>
        <dbReference type="ARBA" id="ARBA00022833"/>
    </source>
</evidence>
<dbReference type="Bgee" id="ENSACAG00000005784">
    <property type="expression patterns" value="Expressed in testis and 12 other cell types or tissues"/>
</dbReference>
<comment type="similarity">
    <text evidence="6">Belongs to the SOBP family.</text>
</comment>
<dbReference type="GeneTree" id="ENSGT00940000154164"/>
<dbReference type="GO" id="GO:0042472">
    <property type="term" value="P:inner ear morphogenesis"/>
    <property type="evidence" value="ECO:0000318"/>
    <property type="project" value="GO_Central"/>
</dbReference>
<dbReference type="STRING" id="28377.ENSACAP00000005648"/>
<feature type="compositionally biased region" description="Low complexity" evidence="7">
    <location>
        <begin position="34"/>
        <end position="48"/>
    </location>
</feature>
<dbReference type="GO" id="GO:0032184">
    <property type="term" value="F:SUMO polymer binding"/>
    <property type="evidence" value="ECO:0007669"/>
    <property type="project" value="Ensembl"/>
</dbReference>
<accession>G1KEM4</accession>
<gene>
    <name evidence="8" type="primary">SOBP</name>
</gene>
<feature type="compositionally biased region" description="Pro residues" evidence="7">
    <location>
        <begin position="23"/>
        <end position="33"/>
    </location>
</feature>
<evidence type="ECO:0000256" key="5">
    <source>
        <dbReference type="ARBA" id="ARBA00037245"/>
    </source>
</evidence>
<reference evidence="8" key="2">
    <citation type="submission" date="2025-08" db="UniProtKB">
        <authorList>
            <consortium name="Ensembl"/>
        </authorList>
    </citation>
    <scope>IDENTIFICATION</scope>
</reference>
<keyword evidence="9" id="KW-1185">Reference proteome</keyword>
<dbReference type="GO" id="GO:0090102">
    <property type="term" value="P:cochlea development"/>
    <property type="evidence" value="ECO:0007669"/>
    <property type="project" value="Ensembl"/>
</dbReference>
<feature type="compositionally biased region" description="Basic and acidic residues" evidence="7">
    <location>
        <begin position="65"/>
        <end position="76"/>
    </location>
</feature>
<dbReference type="AlphaFoldDB" id="G1KEM4"/>
<comment type="function">
    <text evidence="5">Implicated in development of the cochlea.</text>
</comment>
<dbReference type="eggNOG" id="ENOG502QZ8A">
    <property type="taxonomic scope" value="Eukaryota"/>
</dbReference>
<evidence type="ECO:0000256" key="1">
    <source>
        <dbReference type="ARBA" id="ARBA00022723"/>
    </source>
</evidence>
<evidence type="ECO:0000256" key="7">
    <source>
        <dbReference type="SAM" id="MobiDB-lite"/>
    </source>
</evidence>
<dbReference type="GO" id="GO:0008270">
    <property type="term" value="F:zinc ion binding"/>
    <property type="evidence" value="ECO:0007669"/>
    <property type="project" value="UniProtKB-KW"/>
</dbReference>
<dbReference type="Proteomes" id="UP000001646">
    <property type="component" value="Chromosome 1"/>
</dbReference>
<keyword evidence="1" id="KW-0479">Metal-binding</keyword>
<name>G1KEM4_ANOCA</name>
<dbReference type="PANTHER" id="PTHR23186">
    <property type="entry name" value="RETINOIC ACID-INDUCED PROTEIN 2"/>
    <property type="match status" value="1"/>
</dbReference>
<feature type="compositionally biased region" description="Pro residues" evidence="7">
    <location>
        <begin position="563"/>
        <end position="586"/>
    </location>
</feature>
<dbReference type="HOGENOM" id="CLU_012732_0_0_1"/>
<evidence type="ECO:0000313" key="8">
    <source>
        <dbReference type="Ensembl" id="ENSACAP00000005648.3"/>
    </source>
</evidence>
<feature type="region of interest" description="Disordered" evidence="7">
    <location>
        <begin position="516"/>
        <end position="586"/>
    </location>
</feature>
<dbReference type="GO" id="GO:0048513">
    <property type="term" value="P:animal organ development"/>
    <property type="evidence" value="ECO:0000318"/>
    <property type="project" value="GO_Central"/>
</dbReference>
<feature type="region of interest" description="Disordered" evidence="7">
    <location>
        <begin position="1"/>
        <end position="128"/>
    </location>
</feature>
<organism evidence="8 9">
    <name type="scientific">Anolis carolinensis</name>
    <name type="common">Green anole</name>
    <name type="synonym">American chameleon</name>
    <dbReference type="NCBI Taxonomy" id="28377"/>
    <lineage>
        <taxon>Eukaryota</taxon>
        <taxon>Metazoa</taxon>
        <taxon>Chordata</taxon>
        <taxon>Craniata</taxon>
        <taxon>Vertebrata</taxon>
        <taxon>Euteleostomi</taxon>
        <taxon>Lepidosauria</taxon>
        <taxon>Squamata</taxon>
        <taxon>Bifurcata</taxon>
        <taxon>Unidentata</taxon>
        <taxon>Episquamata</taxon>
        <taxon>Toxicofera</taxon>
        <taxon>Iguania</taxon>
        <taxon>Dactyloidae</taxon>
        <taxon>Anolis</taxon>
    </lineage>
</organism>
<evidence type="ECO:0000256" key="3">
    <source>
        <dbReference type="ARBA" id="ARBA00022771"/>
    </source>
</evidence>
<dbReference type="InParanoid" id="G1KEM4"/>
<feature type="compositionally biased region" description="Basic and acidic residues" evidence="7">
    <location>
        <begin position="883"/>
        <end position="895"/>
    </location>
</feature>
<keyword evidence="4" id="KW-0862">Zinc</keyword>
<feature type="region of interest" description="Disordered" evidence="7">
    <location>
        <begin position="414"/>
        <end position="440"/>
    </location>
</feature>
<dbReference type="GO" id="GO:0007626">
    <property type="term" value="P:locomotory behavior"/>
    <property type="evidence" value="ECO:0007669"/>
    <property type="project" value="Ensembl"/>
</dbReference>
<feature type="compositionally biased region" description="Polar residues" evidence="7">
    <location>
        <begin position="657"/>
        <end position="685"/>
    </location>
</feature>
<dbReference type="GO" id="GO:0050890">
    <property type="term" value="P:cognition"/>
    <property type="evidence" value="ECO:0007669"/>
    <property type="project" value="Ensembl"/>
</dbReference>
<dbReference type="InterPro" id="IPR026092">
    <property type="entry name" value="RAI2/SOBP"/>
</dbReference>
<reference evidence="8 9" key="1">
    <citation type="submission" date="2009-12" db="EMBL/GenBank/DDBJ databases">
        <title>The Genome Sequence of Anolis carolinensis (Green Anole Lizard).</title>
        <authorList>
            <consortium name="The Genome Sequencing Platform"/>
            <person name="Di Palma F."/>
            <person name="Alfoldi J."/>
            <person name="Heiman D."/>
            <person name="Young S."/>
            <person name="Grabherr M."/>
            <person name="Johnson J."/>
            <person name="Lander E.S."/>
            <person name="Lindblad-Toh K."/>
        </authorList>
    </citation>
    <scope>NUCLEOTIDE SEQUENCE [LARGE SCALE GENOMIC DNA]</scope>
    <source>
        <strain evidence="8 9">JBL SC #1</strain>
    </source>
</reference>